<reference evidence="2" key="1">
    <citation type="journal article" date="2017" name="Genome Announc.">
        <title>Complete Genome Sequence of Mycobacterium stephanolepidis.</title>
        <authorList>
            <person name="Fukano H."/>
            <person name="Yoshida M."/>
            <person name="Katayama Y."/>
            <person name="Omatsu T."/>
            <person name="Mizutani T."/>
            <person name="Kurata O."/>
            <person name="Wada S."/>
            <person name="Hoshino Y."/>
        </authorList>
    </citation>
    <scope>NUCLEOTIDE SEQUENCE [LARGE SCALE GENOMIC DNA]</scope>
    <source>
        <strain evidence="2">NJB0901</strain>
    </source>
</reference>
<dbReference type="AlphaFoldDB" id="A0A1Z4ETR5"/>
<keyword evidence="2" id="KW-1185">Reference proteome</keyword>
<evidence type="ECO:0000313" key="2">
    <source>
        <dbReference type="Proteomes" id="UP000217954"/>
    </source>
</evidence>
<dbReference type="OrthoDB" id="9806039at2"/>
<evidence type="ECO:0000313" key="1">
    <source>
        <dbReference type="EMBL" id="BAX96323.1"/>
    </source>
</evidence>
<dbReference type="EMBL" id="AP018165">
    <property type="protein sequence ID" value="BAX96323.1"/>
    <property type="molecule type" value="Genomic_DNA"/>
</dbReference>
<name>A0A1Z4ETR5_9MYCO</name>
<accession>A0A1Z4ETR5</accession>
<dbReference type="Proteomes" id="UP000217954">
    <property type="component" value="Chromosome"/>
</dbReference>
<organism evidence="1 2">
    <name type="scientific">[Mycobacterium] stephanolepidis</name>
    <dbReference type="NCBI Taxonomy" id="1520670"/>
    <lineage>
        <taxon>Bacteria</taxon>
        <taxon>Bacillati</taxon>
        <taxon>Actinomycetota</taxon>
        <taxon>Actinomycetes</taxon>
        <taxon>Mycobacteriales</taxon>
        <taxon>Mycobacteriaceae</taxon>
        <taxon>Mycobacteroides</taxon>
    </lineage>
</organism>
<gene>
    <name evidence="1" type="ORF">MSTE_00988</name>
</gene>
<sequence>MEKVNHLNNWEQTGQRLGGIRRSKVFELWYSGALGSVLVGAKRFSTDRQIDEYIAKLESAA</sequence>
<reference evidence="1 2" key="2">
    <citation type="journal article" date="2017" name="Int. J. Syst. Evol. Microbiol.">
        <title>Mycobacterium stephanolepidis sp. nov., a rapidly growing species related to Mycobacterium chelonae, isolated from marine teleost fish, Stephanolepis cirrhifer.</title>
        <authorList>
            <person name="Fukano H."/>
            <person name="Wada S."/>
            <person name="Kurata O."/>
            <person name="Katayama K."/>
            <person name="Fujiwara N."/>
            <person name="Hoshino Y."/>
        </authorList>
    </citation>
    <scope>NUCLEOTIDE SEQUENCE [LARGE SCALE GENOMIC DNA]</scope>
    <source>
        <strain evidence="1 2">NJB0901</strain>
    </source>
</reference>
<dbReference type="RefSeq" id="WP_096499425.1">
    <property type="nucleotide sequence ID" value="NZ_AP018165.1"/>
</dbReference>
<protein>
    <submittedName>
        <fullName evidence="1">Uncharacterized protein</fullName>
    </submittedName>
</protein>
<proteinExistence type="predicted"/>
<dbReference type="KEGG" id="mste:MSTE_00988"/>